<dbReference type="InterPro" id="IPR004839">
    <property type="entry name" value="Aminotransferase_I/II_large"/>
</dbReference>
<dbReference type="Proteomes" id="UP001150941">
    <property type="component" value="Unassembled WGS sequence"/>
</dbReference>
<evidence type="ECO:0000256" key="3">
    <source>
        <dbReference type="ARBA" id="ARBA00022576"/>
    </source>
</evidence>
<dbReference type="GeneID" id="83204818"/>
<feature type="domain" description="Aminotransferase class I/classII large" evidence="7">
    <location>
        <begin position="230"/>
        <end position="377"/>
    </location>
</feature>
<comment type="caution">
    <text evidence="8">The sequence shown here is derived from an EMBL/GenBank/DDBJ whole genome shotgun (WGS) entry which is preliminary data.</text>
</comment>
<evidence type="ECO:0000256" key="2">
    <source>
        <dbReference type="ARBA" id="ARBA00007441"/>
    </source>
</evidence>
<reference evidence="8" key="1">
    <citation type="submission" date="2022-11" db="EMBL/GenBank/DDBJ databases">
        <authorList>
            <person name="Petersen C."/>
        </authorList>
    </citation>
    <scope>NUCLEOTIDE SEQUENCE</scope>
    <source>
        <strain evidence="8">IBT 19713</strain>
    </source>
</reference>
<organism evidence="8 9">
    <name type="scientific">Penicillium chermesinum</name>
    <dbReference type="NCBI Taxonomy" id="63820"/>
    <lineage>
        <taxon>Eukaryota</taxon>
        <taxon>Fungi</taxon>
        <taxon>Dikarya</taxon>
        <taxon>Ascomycota</taxon>
        <taxon>Pezizomycotina</taxon>
        <taxon>Eurotiomycetes</taxon>
        <taxon>Eurotiomycetidae</taxon>
        <taxon>Eurotiales</taxon>
        <taxon>Aspergillaceae</taxon>
        <taxon>Penicillium</taxon>
    </lineage>
</organism>
<keyword evidence="3" id="KW-0032">Aminotransferase</keyword>
<evidence type="ECO:0000256" key="5">
    <source>
        <dbReference type="ARBA" id="ARBA00022898"/>
    </source>
</evidence>
<keyword evidence="9" id="KW-1185">Reference proteome</keyword>
<dbReference type="OrthoDB" id="691673at2759"/>
<accession>A0A9W9NPD3</accession>
<name>A0A9W9NPD3_9EURO</name>
<evidence type="ECO:0000256" key="6">
    <source>
        <dbReference type="SAM" id="MobiDB-lite"/>
    </source>
</evidence>
<evidence type="ECO:0000313" key="8">
    <source>
        <dbReference type="EMBL" id="KAJ5223677.1"/>
    </source>
</evidence>
<dbReference type="PANTHER" id="PTHR42790">
    <property type="entry name" value="AMINOTRANSFERASE"/>
    <property type="match status" value="1"/>
</dbReference>
<proteinExistence type="inferred from homology"/>
<keyword evidence="5" id="KW-0663">Pyridoxal phosphate</keyword>
<dbReference type="InterPro" id="IPR015424">
    <property type="entry name" value="PyrdxlP-dep_Trfase"/>
</dbReference>
<dbReference type="GO" id="GO:0030170">
    <property type="term" value="F:pyridoxal phosphate binding"/>
    <property type="evidence" value="ECO:0007669"/>
    <property type="project" value="InterPro"/>
</dbReference>
<dbReference type="CDD" id="cd00609">
    <property type="entry name" value="AAT_like"/>
    <property type="match status" value="1"/>
</dbReference>
<dbReference type="SUPFAM" id="SSF53383">
    <property type="entry name" value="PLP-dependent transferases"/>
    <property type="match status" value="1"/>
</dbReference>
<dbReference type="PANTHER" id="PTHR42790:SF1">
    <property type="entry name" value="AROMATIC AMINO ACID AMINOTRANSFERASE, HYPOTHETICAL (EUROFUNG)"/>
    <property type="match status" value="1"/>
</dbReference>
<evidence type="ECO:0000313" key="9">
    <source>
        <dbReference type="Proteomes" id="UP001150941"/>
    </source>
</evidence>
<keyword evidence="4" id="KW-0808">Transferase</keyword>
<dbReference type="InterPro" id="IPR015421">
    <property type="entry name" value="PyrdxlP-dep_Trfase_major"/>
</dbReference>
<dbReference type="EMBL" id="JAPQKS010000006">
    <property type="protein sequence ID" value="KAJ5223677.1"/>
    <property type="molecule type" value="Genomic_DNA"/>
</dbReference>
<dbReference type="Gene3D" id="3.40.640.10">
    <property type="entry name" value="Type I PLP-dependent aspartate aminotransferase-like (Major domain)"/>
    <property type="match status" value="1"/>
</dbReference>
<evidence type="ECO:0000256" key="4">
    <source>
        <dbReference type="ARBA" id="ARBA00022679"/>
    </source>
</evidence>
<gene>
    <name evidence="8" type="ORF">N7468_008219</name>
</gene>
<dbReference type="GO" id="GO:0008483">
    <property type="term" value="F:transaminase activity"/>
    <property type="evidence" value="ECO:0007669"/>
    <property type="project" value="UniProtKB-KW"/>
</dbReference>
<reference evidence="8" key="2">
    <citation type="journal article" date="2023" name="IMA Fungus">
        <title>Comparative genomic study of the Penicillium genus elucidates a diverse pangenome and 15 lateral gene transfer events.</title>
        <authorList>
            <person name="Petersen C."/>
            <person name="Sorensen T."/>
            <person name="Nielsen M.R."/>
            <person name="Sondergaard T.E."/>
            <person name="Sorensen J.L."/>
            <person name="Fitzpatrick D.A."/>
            <person name="Frisvad J.C."/>
            <person name="Nielsen K.L."/>
        </authorList>
    </citation>
    <scope>NUCLEOTIDE SEQUENCE</scope>
    <source>
        <strain evidence="8">IBT 19713</strain>
    </source>
</reference>
<evidence type="ECO:0000259" key="7">
    <source>
        <dbReference type="Pfam" id="PF00155"/>
    </source>
</evidence>
<comment type="similarity">
    <text evidence="2">Belongs to the class-I pyridoxal-phosphate-dependent aminotransferase family.</text>
</comment>
<sequence>MSAAPLDLSHHFSFVSKNRHLSDVKDFYKYYLIPGIANFAGGMPHPSYFPYDSLEASVARPQRLQPANSGDASPEKLIIPKDPQTTDPNLRIDLSSALQYGTAGGYPALLSFLRQFTRDHLHPNIPYAGGPDVIISCGNTDGLAKTIELFTNTWNADRDWIRQREGMLCEKFTYMNAVQTARPRGLNIVSVAMDGEGMLAAGKGGLADVLENWDFRRGRRPHLMYTVTIGQNPTGGVLSIERKKQIYALCQKYDIIIIEDEPYWNLQYPSAYEMEARCRGLACPPPPNFNANKKSSGYSFLDSLAPSYLSIDTEGRVVRLDTFSKTIAPGSRCGWITAQPAVIERITRITEVTTQQPSGFVQSVIAETILGQQGSKDAVRSSKLQPAHAWQLDGWVRWLEGLRGGYERRMKSMCTLLEDNKFLFSETSANSRNPLDFSADEWEVVDRVQMFDFVWPKAGMFTWIEMHFETHPLRSQYSQEVLSKALWVHLTKAPAKCLVGPGSMFAPTPESAVHAQRFLRLAFAPMDPEDVTSYTQRFIEGVKTFWQRKDLDGLDDKPMAMLSVKENPAINFLGLGC</sequence>
<dbReference type="InterPro" id="IPR050859">
    <property type="entry name" value="Class-I_PLP-dep_aminotransf"/>
</dbReference>
<dbReference type="Pfam" id="PF00155">
    <property type="entry name" value="Aminotran_1_2"/>
    <property type="match status" value="1"/>
</dbReference>
<comment type="cofactor">
    <cofactor evidence="1">
        <name>pyridoxal 5'-phosphate</name>
        <dbReference type="ChEBI" id="CHEBI:597326"/>
    </cofactor>
</comment>
<dbReference type="GO" id="GO:1901605">
    <property type="term" value="P:alpha-amino acid metabolic process"/>
    <property type="evidence" value="ECO:0007669"/>
    <property type="project" value="TreeGrafter"/>
</dbReference>
<dbReference type="RefSeq" id="XP_058327860.1">
    <property type="nucleotide sequence ID" value="XM_058477515.1"/>
</dbReference>
<feature type="region of interest" description="Disordered" evidence="6">
    <location>
        <begin position="63"/>
        <end position="84"/>
    </location>
</feature>
<evidence type="ECO:0000256" key="1">
    <source>
        <dbReference type="ARBA" id="ARBA00001933"/>
    </source>
</evidence>
<dbReference type="AlphaFoldDB" id="A0A9W9NPD3"/>
<protein>
    <recommendedName>
        <fullName evidence="7">Aminotransferase class I/classII large domain-containing protein</fullName>
    </recommendedName>
</protein>